<gene>
    <name evidence="2" type="ORF">BCF44_116172</name>
</gene>
<keyword evidence="3" id="KW-1185">Reference proteome</keyword>
<protein>
    <recommendedName>
        <fullName evidence="4">Peptidase inhibitor family I36</fullName>
    </recommendedName>
</protein>
<reference evidence="2 3" key="1">
    <citation type="submission" date="2018-08" db="EMBL/GenBank/DDBJ databases">
        <title>Genomic Encyclopedia of Archaeal and Bacterial Type Strains, Phase II (KMG-II): from individual species to whole genera.</title>
        <authorList>
            <person name="Goeker M."/>
        </authorList>
    </citation>
    <scope>NUCLEOTIDE SEQUENCE [LARGE SCALE GENOMIC DNA]</scope>
    <source>
        <strain evidence="2 3">DSM 45791</strain>
    </source>
</reference>
<comment type="caution">
    <text evidence="2">The sequence shown here is derived from an EMBL/GenBank/DDBJ whole genome shotgun (WGS) entry which is preliminary data.</text>
</comment>
<sequence>MRNWIPLLAAGIATVALAAPAVAAPAAPDSASKCGTKFCIDVKGSGLHVDSATVSTKSGQAVTGYFYLEASTGSGASWVWSPKVTTDAVTFGPIDFTRNVSLCGGEAPTKSEVDHPGDGCISVHS</sequence>
<evidence type="ECO:0000313" key="3">
    <source>
        <dbReference type="Proteomes" id="UP000256269"/>
    </source>
</evidence>
<dbReference type="OrthoDB" id="4239815at2"/>
<keyword evidence="1" id="KW-0732">Signal</keyword>
<evidence type="ECO:0008006" key="4">
    <source>
        <dbReference type="Google" id="ProtNLM"/>
    </source>
</evidence>
<dbReference type="AlphaFoldDB" id="A0A3E0H200"/>
<feature type="chain" id="PRO_5039673305" description="Peptidase inhibitor family I36" evidence="1">
    <location>
        <begin position="19"/>
        <end position="125"/>
    </location>
</feature>
<evidence type="ECO:0000313" key="2">
    <source>
        <dbReference type="EMBL" id="REH36303.1"/>
    </source>
</evidence>
<evidence type="ECO:0000256" key="1">
    <source>
        <dbReference type="SAM" id="SignalP"/>
    </source>
</evidence>
<proteinExistence type="predicted"/>
<dbReference type="Proteomes" id="UP000256269">
    <property type="component" value="Unassembled WGS sequence"/>
</dbReference>
<accession>A0A3E0H200</accession>
<feature type="signal peptide" evidence="1">
    <location>
        <begin position="1"/>
        <end position="18"/>
    </location>
</feature>
<dbReference type="RefSeq" id="WP_116179592.1">
    <property type="nucleotide sequence ID" value="NZ_CP144375.1"/>
</dbReference>
<dbReference type="EMBL" id="QUNO01000016">
    <property type="protein sequence ID" value="REH36303.1"/>
    <property type="molecule type" value="Genomic_DNA"/>
</dbReference>
<name>A0A3E0H200_9PSEU</name>
<organism evidence="2 3">
    <name type="scientific">Kutzneria buriramensis</name>
    <dbReference type="NCBI Taxonomy" id="1045776"/>
    <lineage>
        <taxon>Bacteria</taxon>
        <taxon>Bacillati</taxon>
        <taxon>Actinomycetota</taxon>
        <taxon>Actinomycetes</taxon>
        <taxon>Pseudonocardiales</taxon>
        <taxon>Pseudonocardiaceae</taxon>
        <taxon>Kutzneria</taxon>
    </lineage>
</organism>